<dbReference type="AlphaFoldDB" id="B7G882"/>
<proteinExistence type="predicted"/>
<accession>B7G882</accession>
<dbReference type="eggNOG" id="ENOG502SXES">
    <property type="taxonomic scope" value="Eukaryota"/>
</dbReference>
<dbReference type="KEGG" id="pti:PHATRDRAFT_39288"/>
<reference evidence="2" key="2">
    <citation type="submission" date="2008-08" db="EMBL/GenBank/DDBJ databases">
        <authorList>
            <consortium name="Diatom Consortium"/>
            <person name="Grigoriev I."/>
            <person name="Grimwood J."/>
            <person name="Kuo A."/>
            <person name="Otillar R.P."/>
            <person name="Salamov A."/>
            <person name="Detter J.C."/>
            <person name="Lindquist E."/>
            <person name="Shapiro H."/>
            <person name="Lucas S."/>
            <person name="Glavina del Rio T."/>
            <person name="Pitluck S."/>
            <person name="Rokhsar D."/>
            <person name="Bowler C."/>
        </authorList>
    </citation>
    <scope>GENOME REANNOTATION</scope>
    <source>
        <strain evidence="2">CCAP 1055/1</strain>
    </source>
</reference>
<name>B7G882_PHATC</name>
<evidence type="ECO:0000313" key="1">
    <source>
        <dbReference type="EMBL" id="EEC44997.1"/>
    </source>
</evidence>
<dbReference type="PaxDb" id="2850-Phatr39288"/>
<dbReference type="Proteomes" id="UP000000759">
    <property type="component" value="Chromosome 19"/>
</dbReference>
<sequence length="331" mass="37038">MESPANKAAYSWLLLPAGNNEKAATGGFNASMVLDGTRNQGSTHVQIHRNITFEGGYRLQRNDNDLEVMANRSIMFVHVGKSGGETIKRVLEIACRTKANKDAFLFSLRHPLDRTLSWFRNFDPQNCPEGKRTKASCLTAHSIKNDPTSWAGHFFGVCFSSAEAWAQALSHPKDKCNVLAWDTILGRIAIQDESLVAHMTANIRRYAKATAARYPEKDVLVVRMEYMWKDLKALDLSLGGTGRFGAMAGSKVAHGSEVYEFQNEDLSAASVVTMCCALRDEMEVFYSLLHKAQNLDAVHKRRTWEDALSYCGSTSWIDFEAQCRTIQQSFH</sequence>
<gene>
    <name evidence="1" type="ORF">PHATRDRAFT_39288</name>
</gene>
<reference evidence="1 2" key="1">
    <citation type="journal article" date="2008" name="Nature">
        <title>The Phaeodactylum genome reveals the evolutionary history of diatom genomes.</title>
        <authorList>
            <person name="Bowler C."/>
            <person name="Allen A.E."/>
            <person name="Badger J.H."/>
            <person name="Grimwood J."/>
            <person name="Jabbari K."/>
            <person name="Kuo A."/>
            <person name="Maheswari U."/>
            <person name="Martens C."/>
            <person name="Maumus F."/>
            <person name="Otillar R.P."/>
            <person name="Rayko E."/>
            <person name="Salamov A."/>
            <person name="Vandepoele K."/>
            <person name="Beszteri B."/>
            <person name="Gruber A."/>
            <person name="Heijde M."/>
            <person name="Katinka M."/>
            <person name="Mock T."/>
            <person name="Valentin K."/>
            <person name="Verret F."/>
            <person name="Berges J.A."/>
            <person name="Brownlee C."/>
            <person name="Cadoret J.P."/>
            <person name="Chiovitti A."/>
            <person name="Choi C.J."/>
            <person name="Coesel S."/>
            <person name="De Martino A."/>
            <person name="Detter J.C."/>
            <person name="Durkin C."/>
            <person name="Falciatore A."/>
            <person name="Fournet J."/>
            <person name="Haruta M."/>
            <person name="Huysman M.J."/>
            <person name="Jenkins B.D."/>
            <person name="Jiroutova K."/>
            <person name="Jorgensen R.E."/>
            <person name="Joubert Y."/>
            <person name="Kaplan A."/>
            <person name="Kroger N."/>
            <person name="Kroth P.G."/>
            <person name="La Roche J."/>
            <person name="Lindquist E."/>
            <person name="Lommer M."/>
            <person name="Martin-Jezequel V."/>
            <person name="Lopez P.J."/>
            <person name="Lucas S."/>
            <person name="Mangogna M."/>
            <person name="McGinnis K."/>
            <person name="Medlin L.K."/>
            <person name="Montsant A."/>
            <person name="Oudot-Le Secq M.P."/>
            <person name="Napoli C."/>
            <person name="Obornik M."/>
            <person name="Parker M.S."/>
            <person name="Petit J.L."/>
            <person name="Porcel B.M."/>
            <person name="Poulsen N."/>
            <person name="Robison M."/>
            <person name="Rychlewski L."/>
            <person name="Rynearson T.A."/>
            <person name="Schmutz J."/>
            <person name="Shapiro H."/>
            <person name="Siaut M."/>
            <person name="Stanley M."/>
            <person name="Sussman M.R."/>
            <person name="Taylor A.R."/>
            <person name="Vardi A."/>
            <person name="von Dassow P."/>
            <person name="Vyverman W."/>
            <person name="Willis A."/>
            <person name="Wyrwicz L.S."/>
            <person name="Rokhsar D.S."/>
            <person name="Weissenbach J."/>
            <person name="Armbrust E.V."/>
            <person name="Green B.R."/>
            <person name="Van de Peer Y."/>
            <person name="Grigoriev I.V."/>
        </authorList>
    </citation>
    <scope>NUCLEOTIDE SEQUENCE [LARGE SCALE GENOMIC DNA]</scope>
    <source>
        <strain evidence="1 2">CCAP 1055/1</strain>
    </source>
</reference>
<keyword evidence="2" id="KW-1185">Reference proteome</keyword>
<dbReference type="GeneID" id="7195003"/>
<evidence type="ECO:0000313" key="2">
    <source>
        <dbReference type="Proteomes" id="UP000000759"/>
    </source>
</evidence>
<dbReference type="EMBL" id="CM000621">
    <property type="protein sequence ID" value="EEC44997.1"/>
    <property type="molecule type" value="Genomic_DNA"/>
</dbReference>
<dbReference type="RefSeq" id="XP_002183297.1">
    <property type="nucleotide sequence ID" value="XM_002183261.1"/>
</dbReference>
<dbReference type="InParanoid" id="B7G882"/>
<organism evidence="1 2">
    <name type="scientific">Phaeodactylum tricornutum (strain CCAP 1055/1)</name>
    <dbReference type="NCBI Taxonomy" id="556484"/>
    <lineage>
        <taxon>Eukaryota</taxon>
        <taxon>Sar</taxon>
        <taxon>Stramenopiles</taxon>
        <taxon>Ochrophyta</taxon>
        <taxon>Bacillariophyta</taxon>
        <taxon>Bacillariophyceae</taxon>
        <taxon>Bacillariophycidae</taxon>
        <taxon>Naviculales</taxon>
        <taxon>Phaeodactylaceae</taxon>
        <taxon>Phaeodactylum</taxon>
    </lineage>
</organism>
<dbReference type="OrthoDB" id="48783at2759"/>
<protein>
    <submittedName>
        <fullName evidence="1">Uncharacterized protein</fullName>
    </submittedName>
</protein>